<dbReference type="AlphaFoldDB" id="A0A5N1J1T1"/>
<dbReference type="SUPFAM" id="SSF52343">
    <property type="entry name" value="Ferredoxin reductase-like, C-terminal NADP-linked domain"/>
    <property type="match status" value="1"/>
</dbReference>
<protein>
    <submittedName>
        <fullName evidence="1">Uncharacterized protein</fullName>
    </submittedName>
</protein>
<dbReference type="Proteomes" id="UP000326344">
    <property type="component" value="Unassembled WGS sequence"/>
</dbReference>
<dbReference type="InterPro" id="IPR039261">
    <property type="entry name" value="FNR_nucleotide-bd"/>
</dbReference>
<gene>
    <name evidence="1" type="ORF">F0P93_31060</name>
</gene>
<evidence type="ECO:0000313" key="2">
    <source>
        <dbReference type="Proteomes" id="UP000326344"/>
    </source>
</evidence>
<organism evidence="1 2">
    <name type="scientific">Larkinella humicola</name>
    <dbReference type="NCBI Taxonomy" id="2607654"/>
    <lineage>
        <taxon>Bacteria</taxon>
        <taxon>Pseudomonadati</taxon>
        <taxon>Bacteroidota</taxon>
        <taxon>Cytophagia</taxon>
        <taxon>Cytophagales</taxon>
        <taxon>Spirosomataceae</taxon>
        <taxon>Larkinella</taxon>
    </lineage>
</organism>
<name>A0A5N1J1T1_9BACT</name>
<reference evidence="1 2" key="1">
    <citation type="submission" date="2019-09" db="EMBL/GenBank/DDBJ databases">
        <title>Genome Sequence of Larkinella sp MA1.</title>
        <authorList>
            <person name="Srinivasan S."/>
        </authorList>
    </citation>
    <scope>NUCLEOTIDE SEQUENCE [LARGE SCALE GENOMIC DNA]</scope>
    <source>
        <strain evidence="1 2">MA1</strain>
    </source>
</reference>
<accession>A0A5N1J1T1</accession>
<evidence type="ECO:0000313" key="1">
    <source>
        <dbReference type="EMBL" id="KAA9340384.1"/>
    </source>
</evidence>
<dbReference type="EMBL" id="VTWS01000016">
    <property type="protein sequence ID" value="KAA9340384.1"/>
    <property type="molecule type" value="Genomic_DNA"/>
</dbReference>
<dbReference type="Gene3D" id="3.40.50.80">
    <property type="entry name" value="Nucleotide-binding domain of ferredoxin-NADP reductase (FNR) module"/>
    <property type="match status" value="1"/>
</dbReference>
<sequence length="135" mass="15750">MRHPSPSTAHYVFITDENGIDVVFNPLKSRLLENNTFHVSLLYLSDSNVFVFQRELDALSRHFPSQFLIYYEIKNRRFDAFMPQETIEVVLNSNTRDELYFSVAGSEEFVASVIDQLRFLGINETEITADFFKIN</sequence>
<comment type="caution">
    <text evidence="1">The sequence shown here is derived from an EMBL/GenBank/DDBJ whole genome shotgun (WGS) entry which is preliminary data.</text>
</comment>
<dbReference type="RefSeq" id="WP_150881693.1">
    <property type="nucleotide sequence ID" value="NZ_VTWS01000016.1"/>
</dbReference>
<proteinExistence type="predicted"/>
<keyword evidence="2" id="KW-1185">Reference proteome</keyword>